<dbReference type="PROSITE" id="PS51462">
    <property type="entry name" value="NUDIX"/>
    <property type="match status" value="1"/>
</dbReference>
<dbReference type="InterPro" id="IPR000086">
    <property type="entry name" value="NUDIX_hydrolase_dom"/>
</dbReference>
<dbReference type="PANTHER" id="PTHR43736:SF1">
    <property type="entry name" value="DIHYDRONEOPTERIN TRIPHOSPHATE DIPHOSPHATASE"/>
    <property type="match status" value="1"/>
</dbReference>
<dbReference type="InterPro" id="IPR015797">
    <property type="entry name" value="NUDIX_hydrolase-like_dom_sf"/>
</dbReference>
<dbReference type="PROSITE" id="PS00893">
    <property type="entry name" value="NUDIX_BOX"/>
    <property type="match status" value="1"/>
</dbReference>
<comment type="caution">
    <text evidence="4">The sequence shown here is derived from an EMBL/GenBank/DDBJ whole genome shotgun (WGS) entry which is preliminary data.</text>
</comment>
<reference evidence="4 5" key="1">
    <citation type="journal article" date="2015" name="Nature">
        <title>rRNA introns, odd ribosomes, and small enigmatic genomes across a large radiation of phyla.</title>
        <authorList>
            <person name="Brown C.T."/>
            <person name="Hug L.A."/>
            <person name="Thomas B.C."/>
            <person name="Sharon I."/>
            <person name="Castelle C.J."/>
            <person name="Singh A."/>
            <person name="Wilkins M.J."/>
            <person name="Williams K.H."/>
            <person name="Banfield J.F."/>
        </authorList>
    </citation>
    <scope>NUCLEOTIDE SEQUENCE [LARGE SCALE GENOMIC DNA]</scope>
</reference>
<organism evidence="4 5">
    <name type="scientific">Candidatus Azambacteria bacterium GW2011_GWF2_46_32</name>
    <dbReference type="NCBI Taxonomy" id="1618628"/>
    <lineage>
        <taxon>Bacteria</taxon>
        <taxon>Candidatus Azamiibacteriota</taxon>
    </lineage>
</organism>
<dbReference type="CDD" id="cd02883">
    <property type="entry name" value="NUDIX_Hydrolase"/>
    <property type="match status" value="1"/>
</dbReference>
<protein>
    <submittedName>
        <fullName evidence="4">NUDIX hydrolase</fullName>
    </submittedName>
</protein>
<dbReference type="PANTHER" id="PTHR43736">
    <property type="entry name" value="ADP-RIBOSE PYROPHOSPHATASE"/>
    <property type="match status" value="1"/>
</dbReference>
<feature type="domain" description="Nudix hydrolase" evidence="3">
    <location>
        <begin position="6"/>
        <end position="140"/>
    </location>
</feature>
<keyword evidence="1 2" id="KW-0378">Hydrolase</keyword>
<dbReference type="Gene3D" id="3.90.79.10">
    <property type="entry name" value="Nucleoside Triphosphate Pyrophosphohydrolase"/>
    <property type="match status" value="1"/>
</dbReference>
<evidence type="ECO:0000256" key="1">
    <source>
        <dbReference type="ARBA" id="ARBA00022801"/>
    </source>
</evidence>
<name>A0A0G1S6R0_9BACT</name>
<evidence type="ECO:0000313" key="5">
    <source>
        <dbReference type="Proteomes" id="UP000034856"/>
    </source>
</evidence>
<dbReference type="PRINTS" id="PR00502">
    <property type="entry name" value="NUDIXFAMILY"/>
</dbReference>
<evidence type="ECO:0000313" key="4">
    <source>
        <dbReference type="EMBL" id="KKU37878.1"/>
    </source>
</evidence>
<dbReference type="InterPro" id="IPR020084">
    <property type="entry name" value="NUDIX_hydrolase_CS"/>
</dbReference>
<dbReference type="Pfam" id="PF00293">
    <property type="entry name" value="NUDIX"/>
    <property type="match status" value="1"/>
</dbReference>
<comment type="similarity">
    <text evidence="2">Belongs to the Nudix hydrolase family.</text>
</comment>
<dbReference type="InterPro" id="IPR020476">
    <property type="entry name" value="Nudix_hydrolase"/>
</dbReference>
<dbReference type="EMBL" id="LCMM01000011">
    <property type="protein sequence ID" value="KKU37878.1"/>
    <property type="molecule type" value="Genomic_DNA"/>
</dbReference>
<dbReference type="SUPFAM" id="SSF55811">
    <property type="entry name" value="Nudix"/>
    <property type="match status" value="1"/>
</dbReference>
<proteinExistence type="inferred from homology"/>
<evidence type="ECO:0000259" key="3">
    <source>
        <dbReference type="PROSITE" id="PS51462"/>
    </source>
</evidence>
<dbReference type="GO" id="GO:0016787">
    <property type="term" value="F:hydrolase activity"/>
    <property type="evidence" value="ECO:0007669"/>
    <property type="project" value="UniProtKB-KW"/>
</dbReference>
<accession>A0A0G1S6R0</accession>
<dbReference type="AlphaFoldDB" id="A0A0G1S6R0"/>
<dbReference type="Proteomes" id="UP000034856">
    <property type="component" value="Unassembled WGS sequence"/>
</dbReference>
<gene>
    <name evidence="4" type="ORF">UX51_C0011G0008</name>
</gene>
<sequence length="157" mass="18070">MPEEVCNHLSCGMLVKDSKGRYLLIERMKYPIGFACPAGHLEEGESFEQAAKRELKEEVGLKAVSLKEILHEKAQNPCRRKGGDWHEWKIYEIKTAGEVIIEPTEVKKYLWLSPEELRKLASRTAERESGKISESEWNANPGIEPVWRDFFKELGIL</sequence>
<evidence type="ECO:0000256" key="2">
    <source>
        <dbReference type="RuleBase" id="RU003476"/>
    </source>
</evidence>